<dbReference type="KEGG" id="psco:LY89DRAFT_722966"/>
<reference evidence="2 3" key="1">
    <citation type="submission" date="2015-10" db="EMBL/GenBank/DDBJ databases">
        <title>Full genome of DAOMC 229536 Phialocephala scopiformis, a fungal endophyte of spruce producing the potent anti-insectan compound rugulosin.</title>
        <authorList>
            <consortium name="DOE Joint Genome Institute"/>
            <person name="Walker A.K."/>
            <person name="Frasz S.L."/>
            <person name="Seifert K.A."/>
            <person name="Miller J.D."/>
            <person name="Mondo S.J."/>
            <person name="Labutti K."/>
            <person name="Lipzen A."/>
            <person name="Dockter R."/>
            <person name="Kennedy M."/>
            <person name="Grigoriev I.V."/>
            <person name="Spatafora J.W."/>
        </authorList>
    </citation>
    <scope>NUCLEOTIDE SEQUENCE [LARGE SCALE GENOMIC DNA]</scope>
    <source>
        <strain evidence="2 3">CBS 120377</strain>
    </source>
</reference>
<dbReference type="AlphaFoldDB" id="A0A194WT19"/>
<feature type="chain" id="PRO_5008267490" description="Secreted protein" evidence="1">
    <location>
        <begin position="20"/>
        <end position="101"/>
    </location>
</feature>
<keyword evidence="1" id="KW-0732">Signal</keyword>
<evidence type="ECO:0000256" key="1">
    <source>
        <dbReference type="SAM" id="SignalP"/>
    </source>
</evidence>
<evidence type="ECO:0000313" key="2">
    <source>
        <dbReference type="EMBL" id="KUJ11105.1"/>
    </source>
</evidence>
<dbReference type="InParanoid" id="A0A194WT19"/>
<organism evidence="2 3">
    <name type="scientific">Mollisia scopiformis</name>
    <name type="common">Conifer needle endophyte fungus</name>
    <name type="synonym">Phialocephala scopiformis</name>
    <dbReference type="NCBI Taxonomy" id="149040"/>
    <lineage>
        <taxon>Eukaryota</taxon>
        <taxon>Fungi</taxon>
        <taxon>Dikarya</taxon>
        <taxon>Ascomycota</taxon>
        <taxon>Pezizomycotina</taxon>
        <taxon>Leotiomycetes</taxon>
        <taxon>Helotiales</taxon>
        <taxon>Mollisiaceae</taxon>
        <taxon>Mollisia</taxon>
    </lineage>
</organism>
<proteinExistence type="predicted"/>
<evidence type="ECO:0000313" key="3">
    <source>
        <dbReference type="Proteomes" id="UP000070700"/>
    </source>
</evidence>
<accession>A0A194WT19</accession>
<evidence type="ECO:0008006" key="4">
    <source>
        <dbReference type="Google" id="ProtNLM"/>
    </source>
</evidence>
<dbReference type="Proteomes" id="UP000070700">
    <property type="component" value="Unassembled WGS sequence"/>
</dbReference>
<dbReference type="GeneID" id="28828501"/>
<feature type="signal peptide" evidence="1">
    <location>
        <begin position="1"/>
        <end position="19"/>
    </location>
</feature>
<name>A0A194WT19_MOLSC</name>
<dbReference type="EMBL" id="KQ947427">
    <property type="protein sequence ID" value="KUJ11105.1"/>
    <property type="molecule type" value="Genomic_DNA"/>
</dbReference>
<dbReference type="RefSeq" id="XP_018065460.1">
    <property type="nucleotide sequence ID" value="XM_018218775.1"/>
</dbReference>
<gene>
    <name evidence="2" type="ORF">LY89DRAFT_722966</name>
</gene>
<protein>
    <recommendedName>
        <fullName evidence="4">Secreted protein</fullName>
    </recommendedName>
</protein>
<keyword evidence="3" id="KW-1185">Reference proteome</keyword>
<sequence>MNKLTILLALSVLFVGITGFPSTVTNETIIARKDSQECKKNGTYCSSRQDFFSGDDCPGSPSRFLVHCALWGHYSTYQECYSGPCIEGEDKNGSDDKCAPS</sequence>